<dbReference type="PANTHER" id="PTHR39614:SF2">
    <property type="entry name" value="INTEGRAL MEMBRANE PROTEIN"/>
    <property type="match status" value="1"/>
</dbReference>
<evidence type="ECO:0000313" key="4">
    <source>
        <dbReference type="Proteomes" id="UP000016933"/>
    </source>
</evidence>
<dbReference type="OMA" id="CLGARFM"/>
<protein>
    <recommendedName>
        <fullName evidence="2">Rhodopsin domain-containing protein</fullName>
    </recommendedName>
</protein>
<feature type="domain" description="Rhodopsin" evidence="2">
    <location>
        <begin position="47"/>
        <end position="272"/>
    </location>
</feature>
<keyword evidence="1" id="KW-1133">Transmembrane helix</keyword>
<feature type="transmembrane region" description="Helical" evidence="1">
    <location>
        <begin position="20"/>
        <end position="41"/>
    </location>
</feature>
<dbReference type="Pfam" id="PF20684">
    <property type="entry name" value="Fung_rhodopsin"/>
    <property type="match status" value="1"/>
</dbReference>
<feature type="transmembrane region" description="Helical" evidence="1">
    <location>
        <begin position="255"/>
        <end position="275"/>
    </location>
</feature>
<reference evidence="4" key="1">
    <citation type="journal article" date="2012" name="PLoS Genet.">
        <title>The genomes of the fungal plant pathogens Cladosporium fulvum and Dothistroma septosporum reveal adaptation to different hosts and lifestyles but also signatures of common ancestry.</title>
        <authorList>
            <person name="de Wit P.J.G.M."/>
            <person name="van der Burgt A."/>
            <person name="Oekmen B."/>
            <person name="Stergiopoulos I."/>
            <person name="Abd-Elsalam K.A."/>
            <person name="Aerts A.L."/>
            <person name="Bahkali A.H."/>
            <person name="Beenen H.G."/>
            <person name="Chettri P."/>
            <person name="Cox M.P."/>
            <person name="Datema E."/>
            <person name="de Vries R.P."/>
            <person name="Dhillon B."/>
            <person name="Ganley A.R."/>
            <person name="Griffiths S.A."/>
            <person name="Guo Y."/>
            <person name="Hamelin R.C."/>
            <person name="Henrissat B."/>
            <person name="Kabir M.S."/>
            <person name="Jashni M.K."/>
            <person name="Kema G."/>
            <person name="Klaubauf S."/>
            <person name="Lapidus A."/>
            <person name="Levasseur A."/>
            <person name="Lindquist E."/>
            <person name="Mehrabi R."/>
            <person name="Ohm R.A."/>
            <person name="Owen T.J."/>
            <person name="Salamov A."/>
            <person name="Schwelm A."/>
            <person name="Schijlen E."/>
            <person name="Sun H."/>
            <person name="van den Burg H.A."/>
            <person name="van Ham R.C.H.J."/>
            <person name="Zhang S."/>
            <person name="Goodwin S.B."/>
            <person name="Grigoriev I.V."/>
            <person name="Collemare J."/>
            <person name="Bradshaw R.E."/>
        </authorList>
    </citation>
    <scope>NUCLEOTIDE SEQUENCE [LARGE SCALE GENOMIC DNA]</scope>
    <source>
        <strain evidence="4">NZE10 / CBS 128990</strain>
    </source>
</reference>
<dbReference type="HOGENOM" id="CLU_036632_1_2_1"/>
<keyword evidence="1" id="KW-0472">Membrane</keyword>
<dbReference type="EMBL" id="KB446535">
    <property type="protein sequence ID" value="EME48539.1"/>
    <property type="molecule type" value="Genomic_DNA"/>
</dbReference>
<name>N1Q237_DOTSN</name>
<accession>N1Q237</accession>
<sequence length="281" mass="30894">MSDLITGHGFTTASDSDHRPWLWVCSLLALLYSLLCLGARFMGKWDLLWWDDLILSLGYVFALVHWGFSFSALGGGLAITALALTADEGAHASELYFASRIPLFIALCLSKLSILAFTRRIFTGDIYRENVLFGVAYVLTVIYGLAAVLLSSAGCRPGHALVASVDAVCNSNTARWTVLTALDGITEIIILAMPVWFISKNDLKASKKRIVIFVYAFRLLVIAVSIAVTTTYFNFLQNGKDNIDIAPVVAWEEVLLAFSLVSASFPCLRSFLWAFMSRGEL</sequence>
<dbReference type="InterPro" id="IPR049326">
    <property type="entry name" value="Rhodopsin_dom_fungi"/>
</dbReference>
<feature type="transmembrane region" description="Helical" evidence="1">
    <location>
        <begin position="210"/>
        <end position="235"/>
    </location>
</feature>
<evidence type="ECO:0000313" key="3">
    <source>
        <dbReference type="EMBL" id="EME48539.1"/>
    </source>
</evidence>
<dbReference type="PANTHER" id="PTHR39614">
    <property type="entry name" value="INTEGRAL MEMBRANE PROTEIN"/>
    <property type="match status" value="1"/>
</dbReference>
<evidence type="ECO:0000256" key="1">
    <source>
        <dbReference type="SAM" id="Phobius"/>
    </source>
</evidence>
<gene>
    <name evidence="3" type="ORF">DOTSEDRAFT_118977</name>
</gene>
<feature type="transmembrane region" description="Helical" evidence="1">
    <location>
        <begin position="53"/>
        <end position="83"/>
    </location>
</feature>
<dbReference type="AlphaFoldDB" id="N1Q237"/>
<proteinExistence type="predicted"/>
<feature type="transmembrane region" description="Helical" evidence="1">
    <location>
        <begin position="174"/>
        <end position="198"/>
    </location>
</feature>
<dbReference type="eggNOG" id="ENOG502SMZV">
    <property type="taxonomic scope" value="Eukaryota"/>
</dbReference>
<feature type="transmembrane region" description="Helical" evidence="1">
    <location>
        <begin position="95"/>
        <end position="118"/>
    </location>
</feature>
<feature type="transmembrane region" description="Helical" evidence="1">
    <location>
        <begin position="130"/>
        <end position="154"/>
    </location>
</feature>
<organism evidence="3 4">
    <name type="scientific">Dothistroma septosporum (strain NZE10 / CBS 128990)</name>
    <name type="common">Red band needle blight fungus</name>
    <name type="synonym">Mycosphaerella pini</name>
    <dbReference type="NCBI Taxonomy" id="675120"/>
    <lineage>
        <taxon>Eukaryota</taxon>
        <taxon>Fungi</taxon>
        <taxon>Dikarya</taxon>
        <taxon>Ascomycota</taxon>
        <taxon>Pezizomycotina</taxon>
        <taxon>Dothideomycetes</taxon>
        <taxon>Dothideomycetidae</taxon>
        <taxon>Mycosphaerellales</taxon>
        <taxon>Mycosphaerellaceae</taxon>
        <taxon>Dothistroma</taxon>
    </lineage>
</organism>
<dbReference type="Proteomes" id="UP000016933">
    <property type="component" value="Unassembled WGS sequence"/>
</dbReference>
<reference evidence="3 4" key="2">
    <citation type="journal article" date="2012" name="PLoS Pathog.">
        <title>Diverse lifestyles and strategies of plant pathogenesis encoded in the genomes of eighteen Dothideomycetes fungi.</title>
        <authorList>
            <person name="Ohm R.A."/>
            <person name="Feau N."/>
            <person name="Henrissat B."/>
            <person name="Schoch C.L."/>
            <person name="Horwitz B.A."/>
            <person name="Barry K.W."/>
            <person name="Condon B.J."/>
            <person name="Copeland A.C."/>
            <person name="Dhillon B."/>
            <person name="Glaser F."/>
            <person name="Hesse C.N."/>
            <person name="Kosti I."/>
            <person name="LaButti K."/>
            <person name="Lindquist E.A."/>
            <person name="Lucas S."/>
            <person name="Salamov A.A."/>
            <person name="Bradshaw R.E."/>
            <person name="Ciuffetti L."/>
            <person name="Hamelin R.C."/>
            <person name="Kema G.H.J."/>
            <person name="Lawrence C."/>
            <person name="Scott J.A."/>
            <person name="Spatafora J.W."/>
            <person name="Turgeon B.G."/>
            <person name="de Wit P.J.G.M."/>
            <person name="Zhong S."/>
            <person name="Goodwin S.B."/>
            <person name="Grigoriev I.V."/>
        </authorList>
    </citation>
    <scope>NUCLEOTIDE SEQUENCE [LARGE SCALE GENOMIC DNA]</scope>
    <source>
        <strain evidence="4">NZE10 / CBS 128990</strain>
    </source>
</reference>
<keyword evidence="1" id="KW-0812">Transmembrane</keyword>
<evidence type="ECO:0000259" key="2">
    <source>
        <dbReference type="Pfam" id="PF20684"/>
    </source>
</evidence>
<dbReference type="OrthoDB" id="3918601at2759"/>
<dbReference type="STRING" id="675120.N1Q237"/>
<keyword evidence="4" id="KW-1185">Reference proteome</keyword>